<dbReference type="AlphaFoldDB" id="A0A7J7CUX3"/>
<organism evidence="2 3">
    <name type="scientific">Tripterygium wilfordii</name>
    <name type="common">Thunder God vine</name>
    <dbReference type="NCBI Taxonomy" id="458696"/>
    <lineage>
        <taxon>Eukaryota</taxon>
        <taxon>Viridiplantae</taxon>
        <taxon>Streptophyta</taxon>
        <taxon>Embryophyta</taxon>
        <taxon>Tracheophyta</taxon>
        <taxon>Spermatophyta</taxon>
        <taxon>Magnoliopsida</taxon>
        <taxon>eudicotyledons</taxon>
        <taxon>Gunneridae</taxon>
        <taxon>Pentapetalae</taxon>
        <taxon>rosids</taxon>
        <taxon>fabids</taxon>
        <taxon>Celastrales</taxon>
        <taxon>Celastraceae</taxon>
        <taxon>Tripterygium</taxon>
    </lineage>
</organism>
<dbReference type="Proteomes" id="UP000593562">
    <property type="component" value="Unassembled WGS sequence"/>
</dbReference>
<keyword evidence="3" id="KW-1185">Reference proteome</keyword>
<gene>
    <name evidence="2" type="ORF">HS088_TW13G00762</name>
</gene>
<feature type="domain" description="Borealin C-terminal" evidence="1">
    <location>
        <begin position="199"/>
        <end position="226"/>
    </location>
</feature>
<reference evidence="2 3" key="1">
    <citation type="journal article" date="2020" name="Nat. Commun.">
        <title>Genome of Tripterygium wilfordii and identification of cytochrome P450 involved in triptolide biosynthesis.</title>
        <authorList>
            <person name="Tu L."/>
            <person name="Su P."/>
            <person name="Zhang Z."/>
            <person name="Gao L."/>
            <person name="Wang J."/>
            <person name="Hu T."/>
            <person name="Zhou J."/>
            <person name="Zhang Y."/>
            <person name="Zhao Y."/>
            <person name="Liu Y."/>
            <person name="Song Y."/>
            <person name="Tong Y."/>
            <person name="Lu Y."/>
            <person name="Yang J."/>
            <person name="Xu C."/>
            <person name="Jia M."/>
            <person name="Peters R.J."/>
            <person name="Huang L."/>
            <person name="Gao W."/>
        </authorList>
    </citation>
    <scope>NUCLEOTIDE SEQUENCE [LARGE SCALE GENOMIC DNA]</scope>
    <source>
        <strain evidence="3">cv. XIE 37</strain>
        <tissue evidence="2">Leaf</tissue>
    </source>
</reference>
<sequence>MAKRRAKKTVKEAAASSPALNENCGHVKATQIEDKEAAILVQDVERRIGAVRAMRDVEIEHSLTALHLLRSYFSEEQLQLPVLQFFKENLLNLSIVKNEENGQCEVKWNDRDGNLNMNHGDERDINASLLHRLSMVHPNCSNISLFGGIDLPSEAKTSLFGADNLKFRDFLMEDPSDYQMPGMHSGLKTPGVSSQRLSIGMTPKTLRVPKPGEMLLSVHGSPLGVYKDDNMEAIHGMLLTVICVCLSLHTHVHKQFLHYHFLHFLYFYDLYHLHVESEEG</sequence>
<proteinExistence type="predicted"/>
<dbReference type="EMBL" id="JAAARO010000013">
    <property type="protein sequence ID" value="KAF5737871.1"/>
    <property type="molecule type" value="Genomic_DNA"/>
</dbReference>
<dbReference type="FunCoup" id="A0A7J7CUX3">
    <property type="interactions" value="353"/>
</dbReference>
<evidence type="ECO:0000259" key="1">
    <source>
        <dbReference type="Pfam" id="PF10512"/>
    </source>
</evidence>
<dbReference type="PANTHER" id="PTHR37248">
    <property type="entry name" value="TRANSLATION INITIATION FACTOR"/>
    <property type="match status" value="1"/>
</dbReference>
<keyword evidence="2" id="KW-0396">Initiation factor</keyword>
<evidence type="ECO:0000313" key="2">
    <source>
        <dbReference type="EMBL" id="KAF5737871.1"/>
    </source>
</evidence>
<comment type="caution">
    <text evidence="2">The sequence shown here is derived from an EMBL/GenBank/DDBJ whole genome shotgun (WGS) entry which is preliminary data.</text>
</comment>
<dbReference type="Pfam" id="PF10512">
    <property type="entry name" value="Borealin"/>
    <property type="match status" value="1"/>
</dbReference>
<dbReference type="InterPro" id="IPR046466">
    <property type="entry name" value="Borealin_C"/>
</dbReference>
<dbReference type="GO" id="GO:0003743">
    <property type="term" value="F:translation initiation factor activity"/>
    <property type="evidence" value="ECO:0007669"/>
    <property type="project" value="UniProtKB-KW"/>
</dbReference>
<accession>A0A7J7CUX3</accession>
<dbReference type="PANTHER" id="PTHR37248:SF1">
    <property type="entry name" value="TRANSLATION INITIATION FACTOR"/>
    <property type="match status" value="1"/>
</dbReference>
<dbReference type="InParanoid" id="A0A7J7CUX3"/>
<keyword evidence="2" id="KW-0648">Protein biosynthesis</keyword>
<protein>
    <submittedName>
        <fullName evidence="2">Translation initiation factor IF-2 putative isoform 2</fullName>
    </submittedName>
</protein>
<evidence type="ECO:0000313" key="3">
    <source>
        <dbReference type="Proteomes" id="UP000593562"/>
    </source>
</evidence>
<name>A0A7J7CUX3_TRIWF</name>